<dbReference type="InterPro" id="IPR016181">
    <property type="entry name" value="Acyl_CoA_acyltransferase"/>
</dbReference>
<evidence type="ECO:0000256" key="1">
    <source>
        <dbReference type="ARBA" id="ARBA00022679"/>
    </source>
</evidence>
<evidence type="ECO:0000313" key="7">
    <source>
        <dbReference type="Proteomes" id="UP000051751"/>
    </source>
</evidence>
<evidence type="ECO:0000259" key="3">
    <source>
        <dbReference type="PROSITE" id="PS51186"/>
    </source>
</evidence>
<name>A0A0R2FHD4_9LACO</name>
<keyword evidence="6" id="KW-1185">Reference proteome</keyword>
<dbReference type="EMBL" id="JQAT01000006">
    <property type="protein sequence ID" value="KRN27662.1"/>
    <property type="molecule type" value="Genomic_DNA"/>
</dbReference>
<dbReference type="RefSeq" id="WP_057770904.1">
    <property type="nucleotide sequence ID" value="NZ_JQAT01000006.1"/>
</dbReference>
<evidence type="ECO:0000313" key="4">
    <source>
        <dbReference type="EMBL" id="KRN27662.1"/>
    </source>
</evidence>
<feature type="domain" description="N-acetyltransferase" evidence="3">
    <location>
        <begin position="8"/>
        <end position="170"/>
    </location>
</feature>
<dbReference type="PATRIC" id="fig|81857.3.peg.1900"/>
<comment type="caution">
    <text evidence="4">The sequence shown here is derived from an EMBL/GenBank/DDBJ whole genome shotgun (WGS) entry which is preliminary data.</text>
</comment>
<evidence type="ECO:0000313" key="5">
    <source>
        <dbReference type="EMBL" id="KRN30371.1"/>
    </source>
</evidence>
<protein>
    <recommendedName>
        <fullName evidence="3">N-acetyltransferase domain-containing protein</fullName>
    </recommendedName>
</protein>
<dbReference type="Gene3D" id="3.40.630.30">
    <property type="match status" value="1"/>
</dbReference>
<dbReference type="PROSITE" id="PS51186">
    <property type="entry name" value="GNAT"/>
    <property type="match status" value="1"/>
</dbReference>
<organism evidence="4 7">
    <name type="scientific">Lactobacillus selangorensis</name>
    <dbReference type="NCBI Taxonomy" id="81857"/>
    <lineage>
        <taxon>Bacteria</taxon>
        <taxon>Bacillati</taxon>
        <taxon>Bacillota</taxon>
        <taxon>Bacilli</taxon>
        <taxon>Lactobacillales</taxon>
        <taxon>Lactobacillaceae</taxon>
        <taxon>Lactobacillus</taxon>
    </lineage>
</organism>
<dbReference type="Proteomes" id="UP000051751">
    <property type="component" value="Unassembled WGS sequence"/>
</dbReference>
<keyword evidence="2" id="KW-0012">Acyltransferase</keyword>
<evidence type="ECO:0000256" key="2">
    <source>
        <dbReference type="ARBA" id="ARBA00023315"/>
    </source>
</evidence>
<dbReference type="CDD" id="cd04301">
    <property type="entry name" value="NAT_SF"/>
    <property type="match status" value="1"/>
</dbReference>
<dbReference type="Proteomes" id="UP000051645">
    <property type="component" value="Unassembled WGS sequence"/>
</dbReference>
<dbReference type="GO" id="GO:0016747">
    <property type="term" value="F:acyltransferase activity, transferring groups other than amino-acyl groups"/>
    <property type="evidence" value="ECO:0007669"/>
    <property type="project" value="InterPro"/>
</dbReference>
<dbReference type="PANTHER" id="PTHR43877">
    <property type="entry name" value="AMINOALKYLPHOSPHONATE N-ACETYLTRANSFERASE-RELATED-RELATED"/>
    <property type="match status" value="1"/>
</dbReference>
<dbReference type="InterPro" id="IPR000182">
    <property type="entry name" value="GNAT_dom"/>
</dbReference>
<sequence length="174" mass="19513">MASEQLEITIREAVPDDAAALLKVFEQLNQETNFVVLTPSELKLTPETEAMELADLYDSDNNALFVALAGSQIIGLVRMTADLDVHTGHIGDLGIAVLKDYWHCGIGTALMETIMDWAEHSPLARLELTVQRRNNRAIALYERFGFETEALMERGYYDETDGYLPILLMSKLIH</sequence>
<dbReference type="AlphaFoldDB" id="A0A0R2FHD4"/>
<dbReference type="STRING" id="81857.IV38_GL001874"/>
<evidence type="ECO:0000313" key="6">
    <source>
        <dbReference type="Proteomes" id="UP000051645"/>
    </source>
</evidence>
<dbReference type="SUPFAM" id="SSF55729">
    <property type="entry name" value="Acyl-CoA N-acyltransferases (Nat)"/>
    <property type="match status" value="1"/>
</dbReference>
<proteinExistence type="predicted"/>
<keyword evidence="1" id="KW-0808">Transferase</keyword>
<gene>
    <name evidence="4" type="ORF">IV38_GL001874</name>
    <name evidence="5" type="ORF">IV40_GL001960</name>
</gene>
<dbReference type="OrthoDB" id="948250at2"/>
<reference evidence="6 7" key="1">
    <citation type="journal article" date="2015" name="Genome Announc.">
        <title>Expanding the biotechnology potential of lactobacilli through comparative genomics of 213 strains and associated genera.</title>
        <authorList>
            <person name="Sun Z."/>
            <person name="Harris H.M."/>
            <person name="McCann A."/>
            <person name="Guo C."/>
            <person name="Argimon S."/>
            <person name="Zhang W."/>
            <person name="Yang X."/>
            <person name="Jeffery I.B."/>
            <person name="Cooney J.C."/>
            <person name="Kagawa T.F."/>
            <person name="Liu W."/>
            <person name="Song Y."/>
            <person name="Salvetti E."/>
            <person name="Wrobel A."/>
            <person name="Rasinkangas P."/>
            <person name="Parkhill J."/>
            <person name="Rea M.C."/>
            <person name="O'Sullivan O."/>
            <person name="Ritari J."/>
            <person name="Douillard F.P."/>
            <person name="Paul Ross R."/>
            <person name="Yang R."/>
            <person name="Briner A.E."/>
            <person name="Felis G.E."/>
            <person name="de Vos W.M."/>
            <person name="Barrangou R."/>
            <person name="Klaenhammer T.R."/>
            <person name="Caufield P.W."/>
            <person name="Cui Y."/>
            <person name="Zhang H."/>
            <person name="O'Toole P.W."/>
        </authorList>
    </citation>
    <scope>NUCLEOTIDE SEQUENCE [LARGE SCALE GENOMIC DNA]</scope>
    <source>
        <strain evidence="4 7">ATCC BAA-66</strain>
        <strain evidence="5 6">DSM 13344</strain>
    </source>
</reference>
<dbReference type="InterPro" id="IPR050832">
    <property type="entry name" value="Bact_Acetyltransf"/>
</dbReference>
<accession>A0A0R2FHD4</accession>
<dbReference type="EMBL" id="JQAZ01000007">
    <property type="protein sequence ID" value="KRN30371.1"/>
    <property type="molecule type" value="Genomic_DNA"/>
</dbReference>
<dbReference type="Pfam" id="PF00583">
    <property type="entry name" value="Acetyltransf_1"/>
    <property type="match status" value="1"/>
</dbReference>